<organism evidence="2 3">
    <name type="scientific">Gemmobacter megaterium</name>
    <dbReference type="NCBI Taxonomy" id="1086013"/>
    <lineage>
        <taxon>Bacteria</taxon>
        <taxon>Pseudomonadati</taxon>
        <taxon>Pseudomonadota</taxon>
        <taxon>Alphaproteobacteria</taxon>
        <taxon>Rhodobacterales</taxon>
        <taxon>Paracoccaceae</taxon>
        <taxon>Gemmobacter</taxon>
    </lineage>
</organism>
<dbReference type="AlphaFoldDB" id="A0A1N7KAM0"/>
<proteinExistence type="predicted"/>
<reference evidence="2 3" key="1">
    <citation type="submission" date="2017-01" db="EMBL/GenBank/DDBJ databases">
        <authorList>
            <person name="Mah S.A."/>
            <person name="Swanson W.J."/>
            <person name="Moy G.W."/>
            <person name="Vacquier V.D."/>
        </authorList>
    </citation>
    <scope>NUCLEOTIDE SEQUENCE [LARGE SCALE GENOMIC DNA]</scope>
    <source>
        <strain evidence="2 3">DSM 26375</strain>
    </source>
</reference>
<name>A0A1N7KAM0_9RHOB</name>
<dbReference type="GO" id="GO:0016301">
    <property type="term" value="F:kinase activity"/>
    <property type="evidence" value="ECO:0007669"/>
    <property type="project" value="UniProtKB-KW"/>
</dbReference>
<dbReference type="SUPFAM" id="SSF53067">
    <property type="entry name" value="Actin-like ATPase domain"/>
    <property type="match status" value="2"/>
</dbReference>
<keyword evidence="3" id="KW-1185">Reference proteome</keyword>
<sequence length="283" mass="28509">MMRLYLGVDGGGSGCRVRLAGADGQPLADGVGGPANIALDPEGACRNILSAAAQAMAAAFPADDPARLMAGTWAALGLAGTVAAGAEEWLASRLPFARSRIVSDAYTSTLGALGGQDGIVAAMGTGSVFARMRGGQYDQIGGWGFLLGDEGSGAVLGRRLVELALRAQDGLIPMTPALADVLARHGGPHGTVAWAIAARPADFAAHAPALFTSADPAATEVLDRAGAEISASIARLQSDDPLPVVWTGGLGPLWAARIGAAWPRRQSDGSALDGALHLAMAQA</sequence>
<dbReference type="STRING" id="1086013.SAMN05421774_101307"/>
<dbReference type="InterPro" id="IPR052519">
    <property type="entry name" value="Euk-type_GlcNAc_Kinase"/>
</dbReference>
<dbReference type="PANTHER" id="PTHR43190:SF3">
    <property type="entry name" value="N-ACETYL-D-GLUCOSAMINE KINASE"/>
    <property type="match status" value="1"/>
</dbReference>
<gene>
    <name evidence="2" type="ORF">SAMN05421774_101307</name>
</gene>
<dbReference type="Proteomes" id="UP000186141">
    <property type="component" value="Unassembled WGS sequence"/>
</dbReference>
<keyword evidence="2" id="KW-0418">Kinase</keyword>
<dbReference type="EMBL" id="FTOT01000001">
    <property type="protein sequence ID" value="SIS58602.1"/>
    <property type="molecule type" value="Genomic_DNA"/>
</dbReference>
<dbReference type="PANTHER" id="PTHR43190">
    <property type="entry name" value="N-ACETYL-D-GLUCOSAMINE KINASE"/>
    <property type="match status" value="1"/>
</dbReference>
<dbReference type="Pfam" id="PF01869">
    <property type="entry name" value="BcrAD_BadFG"/>
    <property type="match status" value="1"/>
</dbReference>
<evidence type="ECO:0000313" key="3">
    <source>
        <dbReference type="Proteomes" id="UP000186141"/>
    </source>
</evidence>
<keyword evidence="2" id="KW-0808">Transferase</keyword>
<dbReference type="RefSeq" id="WP_229740422.1">
    <property type="nucleotide sequence ID" value="NZ_BMEH01000001.1"/>
</dbReference>
<protein>
    <submittedName>
        <fullName evidence="2">Glucosamine kinase</fullName>
    </submittedName>
</protein>
<dbReference type="InterPro" id="IPR002731">
    <property type="entry name" value="ATPase_BadF"/>
</dbReference>
<dbReference type="Gene3D" id="3.30.420.40">
    <property type="match status" value="2"/>
</dbReference>
<dbReference type="CDD" id="cd24082">
    <property type="entry name" value="ASKHA_NBD_GspK-like"/>
    <property type="match status" value="1"/>
</dbReference>
<evidence type="ECO:0000313" key="2">
    <source>
        <dbReference type="EMBL" id="SIS58602.1"/>
    </source>
</evidence>
<accession>A0A1N7KAM0</accession>
<dbReference type="InterPro" id="IPR043129">
    <property type="entry name" value="ATPase_NBD"/>
</dbReference>
<feature type="domain" description="ATPase BadF/BadG/BcrA/BcrD type" evidence="1">
    <location>
        <begin position="6"/>
        <end position="249"/>
    </location>
</feature>
<evidence type="ECO:0000259" key="1">
    <source>
        <dbReference type="Pfam" id="PF01869"/>
    </source>
</evidence>